<keyword evidence="1 5" id="KW-0699">rRNA-binding</keyword>
<dbReference type="InterPro" id="IPR011035">
    <property type="entry name" value="Ribosomal_bL25/Gln-tRNA_synth"/>
</dbReference>
<evidence type="ECO:0000256" key="6">
    <source>
        <dbReference type="SAM" id="MobiDB-lite"/>
    </source>
</evidence>
<dbReference type="Gene3D" id="2.170.120.20">
    <property type="entry name" value="Ribosomal protein L25, beta domain"/>
    <property type="match status" value="1"/>
</dbReference>
<dbReference type="GO" id="GO:0003735">
    <property type="term" value="F:structural constituent of ribosome"/>
    <property type="evidence" value="ECO:0007669"/>
    <property type="project" value="InterPro"/>
</dbReference>
<dbReference type="Pfam" id="PF01386">
    <property type="entry name" value="Ribosomal_L25p"/>
    <property type="match status" value="1"/>
</dbReference>
<evidence type="ECO:0000256" key="1">
    <source>
        <dbReference type="ARBA" id="ARBA00022730"/>
    </source>
</evidence>
<dbReference type="CDD" id="cd00495">
    <property type="entry name" value="Ribosomal_L25_TL5_CTC"/>
    <property type="match status" value="1"/>
</dbReference>
<accession>A0A975HIP1</accession>
<feature type="domain" description="Large ribosomal subunit protein bL25 beta" evidence="8">
    <location>
        <begin position="103"/>
        <end position="191"/>
    </location>
</feature>
<evidence type="ECO:0000313" key="9">
    <source>
        <dbReference type="EMBL" id="QTH64455.1"/>
    </source>
</evidence>
<evidence type="ECO:0000259" key="8">
    <source>
        <dbReference type="Pfam" id="PF14693"/>
    </source>
</evidence>
<dbReference type="RefSeq" id="WP_208832509.1">
    <property type="nucleotide sequence ID" value="NZ_CP072110.1"/>
</dbReference>
<evidence type="ECO:0000313" key="10">
    <source>
        <dbReference type="Proteomes" id="UP000682739"/>
    </source>
</evidence>
<evidence type="ECO:0000256" key="4">
    <source>
        <dbReference type="ARBA" id="ARBA00023274"/>
    </source>
</evidence>
<dbReference type="NCBIfam" id="TIGR00731">
    <property type="entry name" value="bL25_bact_ctc"/>
    <property type="match status" value="1"/>
</dbReference>
<dbReference type="NCBIfam" id="NF004128">
    <property type="entry name" value="PRK05618.1-2"/>
    <property type="match status" value="1"/>
</dbReference>
<dbReference type="FunFam" id="2.40.240.10:FF:000002">
    <property type="entry name" value="50S ribosomal protein L25"/>
    <property type="match status" value="1"/>
</dbReference>
<keyword evidence="3 5" id="KW-0689">Ribosomal protein</keyword>
<evidence type="ECO:0000256" key="3">
    <source>
        <dbReference type="ARBA" id="ARBA00022980"/>
    </source>
</evidence>
<dbReference type="InterPro" id="IPR020056">
    <property type="entry name" value="Rbsml_bL25/Gln-tRNA_synth_N"/>
</dbReference>
<keyword evidence="10" id="KW-1185">Reference proteome</keyword>
<dbReference type="HAMAP" id="MF_01336">
    <property type="entry name" value="Ribosomal_bL25"/>
    <property type="match status" value="1"/>
</dbReference>
<feature type="compositionally biased region" description="Acidic residues" evidence="6">
    <location>
        <begin position="197"/>
        <end position="206"/>
    </location>
</feature>
<name>A0A975HIP1_9GAMM</name>
<protein>
    <recommendedName>
        <fullName evidence="5">Large ribosomal subunit protein bL25</fullName>
    </recommendedName>
    <alternativeName>
        <fullName evidence="5">General stress protein CTC</fullName>
    </alternativeName>
</protein>
<comment type="similarity">
    <text evidence="5">Belongs to the bacterial ribosomal protein bL25 family. CTC subfamily.</text>
</comment>
<dbReference type="AlphaFoldDB" id="A0A975HIP1"/>
<dbReference type="InterPro" id="IPR001021">
    <property type="entry name" value="Ribosomal_bL25_long"/>
</dbReference>
<dbReference type="PANTHER" id="PTHR33284">
    <property type="entry name" value="RIBOSOMAL PROTEIN L25/GLN-TRNA SYNTHETASE, ANTI-CODON-BINDING DOMAIN-CONTAINING PROTEIN"/>
    <property type="match status" value="1"/>
</dbReference>
<reference evidence="9" key="1">
    <citation type="submission" date="2021-03" db="EMBL/GenBank/DDBJ databases">
        <title>Description of Psychrosphaera ytuae sp. nov. isolated from deep sea sediment of South China Sea.</title>
        <authorList>
            <person name="Zhang J."/>
            <person name="Xu X.-D."/>
        </authorList>
    </citation>
    <scope>NUCLEOTIDE SEQUENCE</scope>
    <source>
        <strain evidence="9">MTZ26</strain>
    </source>
</reference>
<dbReference type="InterPro" id="IPR037121">
    <property type="entry name" value="Ribosomal_bL25_C"/>
</dbReference>
<evidence type="ECO:0000256" key="5">
    <source>
        <dbReference type="HAMAP-Rule" id="MF_01334"/>
    </source>
</evidence>
<dbReference type="GO" id="GO:0006412">
    <property type="term" value="P:translation"/>
    <property type="evidence" value="ECO:0007669"/>
    <property type="project" value="UniProtKB-UniRule"/>
</dbReference>
<dbReference type="KEGG" id="psym:J1N51_02945"/>
<evidence type="ECO:0000256" key="2">
    <source>
        <dbReference type="ARBA" id="ARBA00022884"/>
    </source>
</evidence>
<dbReference type="Proteomes" id="UP000682739">
    <property type="component" value="Chromosome"/>
</dbReference>
<evidence type="ECO:0000259" key="7">
    <source>
        <dbReference type="Pfam" id="PF01386"/>
    </source>
</evidence>
<dbReference type="GO" id="GO:0008097">
    <property type="term" value="F:5S rRNA binding"/>
    <property type="evidence" value="ECO:0007669"/>
    <property type="project" value="InterPro"/>
</dbReference>
<comment type="subunit">
    <text evidence="5">Part of the 50S ribosomal subunit; part of the 5S rRNA/L5/L18/L25 subcomplex. Contacts the 5S rRNA. Binds to the 5S rRNA independently of L5 and L18.</text>
</comment>
<dbReference type="InterPro" id="IPR020055">
    <property type="entry name" value="Ribosomal_bL25_short"/>
</dbReference>
<feature type="region of interest" description="Disordered" evidence="6">
    <location>
        <begin position="180"/>
        <end position="206"/>
    </location>
</feature>
<dbReference type="NCBIfam" id="NF004130">
    <property type="entry name" value="PRK05618.1-5"/>
    <property type="match status" value="1"/>
</dbReference>
<dbReference type="SUPFAM" id="SSF50715">
    <property type="entry name" value="Ribosomal protein L25-like"/>
    <property type="match status" value="1"/>
</dbReference>
<dbReference type="NCBIfam" id="NF004612">
    <property type="entry name" value="PRK05943.1"/>
    <property type="match status" value="1"/>
</dbReference>
<proteinExistence type="inferred from homology"/>
<dbReference type="GO" id="GO:0022625">
    <property type="term" value="C:cytosolic large ribosomal subunit"/>
    <property type="evidence" value="ECO:0007669"/>
    <property type="project" value="TreeGrafter"/>
</dbReference>
<dbReference type="Pfam" id="PF14693">
    <property type="entry name" value="Ribosomal_TL5_C"/>
    <property type="match status" value="1"/>
</dbReference>
<organism evidence="9 10">
    <name type="scientific">Psychrosphaera ytuae</name>
    <dbReference type="NCBI Taxonomy" id="2820710"/>
    <lineage>
        <taxon>Bacteria</taxon>
        <taxon>Pseudomonadati</taxon>
        <taxon>Pseudomonadota</taxon>
        <taxon>Gammaproteobacteria</taxon>
        <taxon>Alteromonadales</taxon>
        <taxon>Pseudoalteromonadaceae</taxon>
        <taxon>Psychrosphaera</taxon>
    </lineage>
</organism>
<dbReference type="Gene3D" id="2.40.240.10">
    <property type="entry name" value="Ribosomal Protein L25, Chain P"/>
    <property type="match status" value="1"/>
</dbReference>
<feature type="domain" description="Large ribosomal subunit protein bL25 L25" evidence="7">
    <location>
        <begin position="8"/>
        <end position="95"/>
    </location>
</feature>
<dbReference type="EMBL" id="CP072110">
    <property type="protein sequence ID" value="QTH64455.1"/>
    <property type="molecule type" value="Genomic_DNA"/>
</dbReference>
<gene>
    <name evidence="5" type="primary">rplY</name>
    <name evidence="5" type="synonym">ctc</name>
    <name evidence="9" type="ORF">J1N51_02945</name>
</gene>
<dbReference type="InterPro" id="IPR020930">
    <property type="entry name" value="Ribosomal_uL5_bac-type"/>
</dbReference>
<dbReference type="HAMAP" id="MF_01334">
    <property type="entry name" value="Ribosomal_bL25_CTC"/>
    <property type="match status" value="1"/>
</dbReference>
<keyword evidence="4 5" id="KW-0687">Ribonucleoprotein</keyword>
<comment type="function">
    <text evidence="5">This is one of the proteins that binds to the 5S RNA in the ribosome where it forms part of the central protuberance.</text>
</comment>
<sequence length="206" mass="22658">MSEAIYTLEATVRNEKGTGASRRLRHANQVPAIVYGADKETQQIALAHNKVWQAQEHEGFYSHILTLVIDGKNEEVILKDVQRHPYKAQIMHLDFQRVEAGHKLHTSVPVHFIGEDVATKSGAIVNHTMTELEITCLPKDLPEFIEVNVADLEVGQTLHISDLTLPAGVESVELAKGEDHDQAVVSLSAPKAKAAEDEASEEADSE</sequence>
<keyword evidence="2 5" id="KW-0694">RNA-binding</keyword>
<dbReference type="InterPro" id="IPR020057">
    <property type="entry name" value="Ribosomal_bL25_b-dom"/>
</dbReference>
<dbReference type="PANTHER" id="PTHR33284:SF1">
    <property type="entry name" value="RIBOSOMAL PROTEIN L25_GLN-TRNA SYNTHETASE, ANTI-CODON-BINDING DOMAIN-CONTAINING PROTEIN"/>
    <property type="match status" value="1"/>
</dbReference>
<dbReference type="InterPro" id="IPR029751">
    <property type="entry name" value="Ribosomal_L25_dom"/>
</dbReference>